<evidence type="ECO:0000256" key="1">
    <source>
        <dbReference type="ARBA" id="ARBA00003195"/>
    </source>
</evidence>
<comment type="similarity">
    <text evidence="3">Belongs to the complex I NDUFB6 subunit family.</text>
</comment>
<sequence>MSSSSSSPSPPAAAAPPVPEITVHRQPGWLDARKSDAELRVHQLRLLRRRWLKDQELSPREPVLPPPKLGPVGRFWARFLEHDTFWRRQVFKTYNAGMTLFFTILVPTWFVHYFVKYHVLERQHGIVVTQPLVFPGDVIKETGEVLPPVEIPKSHH</sequence>
<evidence type="ECO:0000256" key="2">
    <source>
        <dbReference type="ARBA" id="ARBA00004298"/>
    </source>
</evidence>
<dbReference type="AlphaFoldDB" id="A0A9Q1B4V3"/>
<comment type="function">
    <text evidence="1">Accessory subunit of the mitochondrial membrane respiratory chain NADH dehydrogenase (Complex I), that is believed not to be involved in catalysis. Complex I functions in the transfer of electrons from NADH to the respiratory chain. The immediate electron acceptor for the enzyme is believed to be ubiquinone.</text>
</comment>
<evidence type="ECO:0000256" key="7">
    <source>
        <dbReference type="ARBA" id="ARBA00022660"/>
    </source>
</evidence>
<feature type="compositionally biased region" description="Pro residues" evidence="17">
    <location>
        <begin position="8"/>
        <end position="19"/>
    </location>
</feature>
<comment type="subunit">
    <text evidence="4">Complex I is composed of 45 different subunits.</text>
</comment>
<dbReference type="InterPro" id="IPR019174">
    <property type="entry name" value="NADH_DH_b-subcmplx_su6"/>
</dbReference>
<evidence type="ECO:0000256" key="3">
    <source>
        <dbReference type="ARBA" id="ARBA00007771"/>
    </source>
</evidence>
<evidence type="ECO:0000256" key="11">
    <source>
        <dbReference type="ARBA" id="ARBA00022989"/>
    </source>
</evidence>
<proteinExistence type="inferred from homology"/>
<comment type="subcellular location">
    <subcellularLocation>
        <location evidence="2">Mitochondrion inner membrane</location>
        <topology evidence="2">Single-pass membrane protein</topology>
        <orientation evidence="2">Matrix side</orientation>
    </subcellularLocation>
</comment>
<reference evidence="19" key="1">
    <citation type="journal article" date="2023" name="DNA Res.">
        <title>Chromosome-level genome assembly of Phrynocephalus forsythii using third-generation DNA sequencing and Hi-C analysis.</title>
        <authorList>
            <person name="Qi Y."/>
            <person name="Zhao W."/>
            <person name="Zhao Y."/>
            <person name="Niu C."/>
            <person name="Cao S."/>
            <person name="Zhang Y."/>
        </authorList>
    </citation>
    <scope>NUCLEOTIDE SEQUENCE</scope>
    <source>
        <tissue evidence="19">Muscle</tissue>
    </source>
</reference>
<organism evidence="19 20">
    <name type="scientific">Phrynocephalus forsythii</name>
    <dbReference type="NCBI Taxonomy" id="171643"/>
    <lineage>
        <taxon>Eukaryota</taxon>
        <taxon>Metazoa</taxon>
        <taxon>Chordata</taxon>
        <taxon>Craniata</taxon>
        <taxon>Vertebrata</taxon>
        <taxon>Euteleostomi</taxon>
        <taxon>Lepidosauria</taxon>
        <taxon>Squamata</taxon>
        <taxon>Bifurcata</taxon>
        <taxon>Unidentata</taxon>
        <taxon>Episquamata</taxon>
        <taxon>Toxicofera</taxon>
        <taxon>Iguania</taxon>
        <taxon>Acrodonta</taxon>
        <taxon>Agamidae</taxon>
        <taxon>Agaminae</taxon>
        <taxon>Phrynocephalus</taxon>
    </lineage>
</organism>
<evidence type="ECO:0000256" key="13">
    <source>
        <dbReference type="ARBA" id="ARBA00023128"/>
    </source>
</evidence>
<evidence type="ECO:0000256" key="10">
    <source>
        <dbReference type="ARBA" id="ARBA00022982"/>
    </source>
</evidence>
<evidence type="ECO:0000313" key="19">
    <source>
        <dbReference type="EMBL" id="KAJ7335399.1"/>
    </source>
</evidence>
<keyword evidence="20" id="KW-1185">Reference proteome</keyword>
<evidence type="ECO:0000256" key="16">
    <source>
        <dbReference type="ARBA" id="ARBA00030214"/>
    </source>
</evidence>
<evidence type="ECO:0000256" key="14">
    <source>
        <dbReference type="ARBA" id="ARBA00023136"/>
    </source>
</evidence>
<keyword evidence="7" id="KW-0679">Respiratory chain</keyword>
<evidence type="ECO:0000313" key="20">
    <source>
        <dbReference type="Proteomes" id="UP001142489"/>
    </source>
</evidence>
<feature type="region of interest" description="Disordered" evidence="17">
    <location>
        <begin position="1"/>
        <end position="21"/>
    </location>
</feature>
<evidence type="ECO:0000256" key="15">
    <source>
        <dbReference type="ARBA" id="ARBA00029949"/>
    </source>
</evidence>
<dbReference type="GO" id="GO:0005743">
    <property type="term" value="C:mitochondrial inner membrane"/>
    <property type="evidence" value="ECO:0007669"/>
    <property type="project" value="UniProtKB-SubCell"/>
</dbReference>
<evidence type="ECO:0000256" key="17">
    <source>
        <dbReference type="SAM" id="MobiDB-lite"/>
    </source>
</evidence>
<dbReference type="Proteomes" id="UP001142489">
    <property type="component" value="Unassembled WGS sequence"/>
</dbReference>
<dbReference type="EMBL" id="JAPFRF010000004">
    <property type="protein sequence ID" value="KAJ7335399.1"/>
    <property type="molecule type" value="Genomic_DNA"/>
</dbReference>
<keyword evidence="10" id="KW-0249">Electron transport</keyword>
<keyword evidence="11 18" id="KW-1133">Transmembrane helix</keyword>
<keyword evidence="12" id="KW-0007">Acetylation</keyword>
<dbReference type="Pfam" id="PF09782">
    <property type="entry name" value="NDUF_B6"/>
    <property type="match status" value="1"/>
</dbReference>
<dbReference type="GO" id="GO:0006120">
    <property type="term" value="P:mitochondrial electron transport, NADH to ubiquinone"/>
    <property type="evidence" value="ECO:0007669"/>
    <property type="project" value="InterPro"/>
</dbReference>
<protein>
    <recommendedName>
        <fullName evidence="5">NADH dehydrogenase [ubiquinone] 1 beta subcomplex subunit 6</fullName>
    </recommendedName>
    <alternativeName>
        <fullName evidence="16">Complex I-B17</fullName>
    </alternativeName>
    <alternativeName>
        <fullName evidence="15">NADH-ubiquinone oxidoreductase B17 subunit</fullName>
    </alternativeName>
</protein>
<dbReference type="PANTHER" id="PTHR15083">
    <property type="entry name" value="NADH DEHYDROGENASE [UBIQUINONE] 1 BETA SUBCOMPLEX SUBUNIT 6"/>
    <property type="match status" value="1"/>
</dbReference>
<evidence type="ECO:0000256" key="6">
    <source>
        <dbReference type="ARBA" id="ARBA00022448"/>
    </source>
</evidence>
<keyword evidence="13" id="KW-0496">Mitochondrion</keyword>
<keyword evidence="9" id="KW-0999">Mitochondrion inner membrane</keyword>
<name>A0A9Q1B4V3_9SAUR</name>
<keyword evidence="6" id="KW-0813">Transport</keyword>
<dbReference type="OrthoDB" id="5824032at2759"/>
<evidence type="ECO:0000256" key="12">
    <source>
        <dbReference type="ARBA" id="ARBA00022990"/>
    </source>
</evidence>
<keyword evidence="14 18" id="KW-0472">Membrane</keyword>
<accession>A0A9Q1B4V3</accession>
<evidence type="ECO:0000256" key="18">
    <source>
        <dbReference type="SAM" id="Phobius"/>
    </source>
</evidence>
<dbReference type="PANTHER" id="PTHR15083:SF0">
    <property type="entry name" value="NADH DEHYDROGENASE [UBIQUINONE] 1 BETA SUBCOMPLEX SUBUNIT 6"/>
    <property type="match status" value="1"/>
</dbReference>
<comment type="caution">
    <text evidence="19">The sequence shown here is derived from an EMBL/GenBank/DDBJ whole genome shotgun (WGS) entry which is preliminary data.</text>
</comment>
<evidence type="ECO:0000256" key="9">
    <source>
        <dbReference type="ARBA" id="ARBA00022792"/>
    </source>
</evidence>
<feature type="transmembrane region" description="Helical" evidence="18">
    <location>
        <begin position="94"/>
        <end position="115"/>
    </location>
</feature>
<evidence type="ECO:0000256" key="5">
    <source>
        <dbReference type="ARBA" id="ARBA00018675"/>
    </source>
</evidence>
<gene>
    <name evidence="19" type="ORF">JRQ81_013340</name>
</gene>
<keyword evidence="8 18" id="KW-0812">Transmembrane</keyword>
<evidence type="ECO:0000256" key="4">
    <source>
        <dbReference type="ARBA" id="ARBA00011533"/>
    </source>
</evidence>
<evidence type="ECO:0000256" key="8">
    <source>
        <dbReference type="ARBA" id="ARBA00022692"/>
    </source>
</evidence>